<dbReference type="Pfam" id="PF10551">
    <property type="entry name" value="MULE"/>
    <property type="match status" value="1"/>
</dbReference>
<accession>V5HTM6</accession>
<proteinExistence type="evidence at transcript level"/>
<feature type="non-terminal residue" evidence="2">
    <location>
        <position position="1"/>
    </location>
</feature>
<dbReference type="InterPro" id="IPR018289">
    <property type="entry name" value="MULE_transposase_dom"/>
</dbReference>
<name>V5HTM6_IXORI</name>
<sequence>YQLYTIHALKNGITVPMVYGLLPNKAESTYRRFFTAVIDNIGPCAARTLHTDFEMAAINAARDTISEVRIQGCFFHLAQSVYRKLCALGFQARYATDETFAVKMKMLPASAFLPAGNIPEAFQDIMEAFPPEAIQVADYFQDVYIGRPRRNGICSAQFPPKMWSVHEATMGGMPRTNNSVEAWHYGLQSNVSCASPNVCWAFLESLKKEQAMTELKLSQAASGVVSTRVSRKRAGHDRRLRAILHRYDGTNNLDVVEACARSISL</sequence>
<reference evidence="2" key="1">
    <citation type="journal article" date="2015" name="Sci. Rep.">
        <title>Tissue- and time-dependent transcription in Ixodes ricinus salivary glands and midguts when blood feeding on the vertebrate host.</title>
        <authorList>
            <person name="Kotsyfakis M."/>
            <person name="Schwarz A."/>
            <person name="Erhart J."/>
            <person name="Ribeiro J.M."/>
        </authorList>
    </citation>
    <scope>NUCLEOTIDE SEQUENCE</scope>
    <source>
        <tissue evidence="2">Salivary gland and midgut</tissue>
    </source>
</reference>
<feature type="domain" description="MULE transposase" evidence="1">
    <location>
        <begin position="10"/>
        <end position="79"/>
    </location>
</feature>
<evidence type="ECO:0000313" key="2">
    <source>
        <dbReference type="EMBL" id="JAB79432.1"/>
    </source>
</evidence>
<organism evidence="2">
    <name type="scientific">Ixodes ricinus</name>
    <name type="common">Common tick</name>
    <name type="synonym">Acarus ricinus</name>
    <dbReference type="NCBI Taxonomy" id="34613"/>
    <lineage>
        <taxon>Eukaryota</taxon>
        <taxon>Metazoa</taxon>
        <taxon>Ecdysozoa</taxon>
        <taxon>Arthropoda</taxon>
        <taxon>Chelicerata</taxon>
        <taxon>Arachnida</taxon>
        <taxon>Acari</taxon>
        <taxon>Parasitiformes</taxon>
        <taxon>Ixodida</taxon>
        <taxon>Ixodoidea</taxon>
        <taxon>Ixodidae</taxon>
        <taxon>Ixodinae</taxon>
        <taxon>Ixodes</taxon>
    </lineage>
</organism>
<dbReference type="EMBL" id="GANP01005036">
    <property type="protein sequence ID" value="JAB79432.1"/>
    <property type="molecule type" value="mRNA"/>
</dbReference>
<protein>
    <submittedName>
        <fullName evidence="2">Putative gfv-c17-orf1 glypta fumiferanae ichnovirus</fullName>
    </submittedName>
</protein>
<evidence type="ECO:0000259" key="1">
    <source>
        <dbReference type="Pfam" id="PF10551"/>
    </source>
</evidence>
<dbReference type="AlphaFoldDB" id="V5HTM6"/>